<name>A0AAD5V2N4_9APHY</name>
<accession>A0AAD5V2N4</accession>
<evidence type="ECO:0008006" key="13">
    <source>
        <dbReference type="Google" id="ProtNLM"/>
    </source>
</evidence>
<sequence>MGTLAVAFNDTLVVFAISTRLLMDSLATTWKLRLRALRKGKGMGQVSRILLRTGQQYYIATIGINLCAAVVILTPSIPPTIRELMYYPNVAIVNIMACRAFRQLRVEMMKGCVTSFTVDLGGIGGQNSPSGLKVSDLEWANPSNEQNGSTTNEGRPGRTEGLRHTREIGQLNYRERTVLPCWKSPDSLYLRLKRLGGLESERSLELKRLIILDMKLISLTEESGILQDEFIPSIMIPVDLELRSLYKRSSVIGFGVGEHQKKTKMIIVLRALGAGAAVPQRPRYEGANWNQLTAHLFDSTTSSVQSQGGLTGVERGEATRVGQTWDVLIKSAAAEWKMLTKPRILVLMCLHEAANTVSNLVTIILAIWGAQQARSASLPSRYFAGYTGFALVGLGSMIFHATLLYEAQLADELPMIYVASYCGAILLDTQKGFSLRNAKAASLTALFFAFNILFTWTYSGAGIFALGFFVWNLDNIFCKTITRWKIAIGWPAAFLLELHSWWHVLTVGISFPACAPSADIPLRPAKAIGTYLMLVGNTYLYAAFRSDPPVFNKPGFLGPCVSRTFTPITE</sequence>
<keyword evidence="8" id="KW-0862">Zinc</keyword>
<comment type="cofactor">
    <cofactor evidence="8">
        <name>Zn(2+)</name>
        <dbReference type="ChEBI" id="CHEBI:29105"/>
    </cofactor>
</comment>
<dbReference type="GO" id="GO:0005789">
    <property type="term" value="C:endoplasmic reticulum membrane"/>
    <property type="evidence" value="ECO:0007669"/>
    <property type="project" value="TreeGrafter"/>
</dbReference>
<reference evidence="11" key="1">
    <citation type="submission" date="2022-07" db="EMBL/GenBank/DDBJ databases">
        <title>Genome Sequence of Physisporinus lineatus.</title>
        <authorList>
            <person name="Buettner E."/>
        </authorList>
    </citation>
    <scope>NUCLEOTIDE SEQUENCE</scope>
    <source>
        <strain evidence="11">VT162</strain>
    </source>
</reference>
<feature type="binding site" evidence="7">
    <location>
        <position position="352"/>
    </location>
    <ligand>
        <name>Ca(2+)</name>
        <dbReference type="ChEBI" id="CHEBI:29108"/>
    </ligand>
</feature>
<evidence type="ECO:0000256" key="9">
    <source>
        <dbReference type="SAM" id="MobiDB-lite"/>
    </source>
</evidence>
<keyword evidence="6 10" id="KW-0472">Membrane</keyword>
<evidence type="ECO:0000256" key="1">
    <source>
        <dbReference type="ARBA" id="ARBA00004141"/>
    </source>
</evidence>
<keyword evidence="12" id="KW-1185">Reference proteome</keyword>
<dbReference type="PANTHER" id="PTHR46187:SF3">
    <property type="entry name" value="ALKALINE CERAMIDASE 3"/>
    <property type="match status" value="1"/>
</dbReference>
<keyword evidence="7" id="KW-0479">Metal-binding</keyword>
<evidence type="ECO:0000256" key="6">
    <source>
        <dbReference type="ARBA" id="ARBA00023136"/>
    </source>
</evidence>
<gene>
    <name evidence="11" type="ORF">NLI96_g8364</name>
</gene>
<organism evidence="11 12">
    <name type="scientific">Meripilus lineatus</name>
    <dbReference type="NCBI Taxonomy" id="2056292"/>
    <lineage>
        <taxon>Eukaryota</taxon>
        <taxon>Fungi</taxon>
        <taxon>Dikarya</taxon>
        <taxon>Basidiomycota</taxon>
        <taxon>Agaricomycotina</taxon>
        <taxon>Agaricomycetes</taxon>
        <taxon>Polyporales</taxon>
        <taxon>Meripilaceae</taxon>
        <taxon>Meripilus</taxon>
    </lineage>
</organism>
<evidence type="ECO:0000256" key="5">
    <source>
        <dbReference type="ARBA" id="ARBA00022989"/>
    </source>
</evidence>
<feature type="compositionally biased region" description="Polar residues" evidence="9">
    <location>
        <begin position="141"/>
        <end position="153"/>
    </location>
</feature>
<dbReference type="Pfam" id="PF05875">
    <property type="entry name" value="Ceramidase"/>
    <property type="match status" value="2"/>
</dbReference>
<dbReference type="Proteomes" id="UP001212997">
    <property type="component" value="Unassembled WGS sequence"/>
</dbReference>
<comment type="subcellular location">
    <subcellularLocation>
        <location evidence="1">Membrane</location>
        <topology evidence="1">Multi-pass membrane protein</topology>
    </subcellularLocation>
</comment>
<evidence type="ECO:0000256" key="7">
    <source>
        <dbReference type="PIRSR" id="PIRSR608901-1"/>
    </source>
</evidence>
<feature type="transmembrane region" description="Helical" evidence="10">
    <location>
        <begin position="445"/>
        <end position="471"/>
    </location>
</feature>
<dbReference type="GO" id="GO:0046513">
    <property type="term" value="P:ceramide biosynthetic process"/>
    <property type="evidence" value="ECO:0007669"/>
    <property type="project" value="TreeGrafter"/>
</dbReference>
<feature type="binding site" evidence="8">
    <location>
        <position position="400"/>
    </location>
    <ligand>
        <name>Zn(2+)</name>
        <dbReference type="ChEBI" id="CHEBI:29105"/>
        <note>catalytic</note>
    </ligand>
</feature>
<feature type="region of interest" description="Disordered" evidence="9">
    <location>
        <begin position="134"/>
        <end position="163"/>
    </location>
</feature>
<feature type="transmembrane region" description="Helical" evidence="10">
    <location>
        <begin position="57"/>
        <end position="78"/>
    </location>
</feature>
<evidence type="ECO:0000313" key="11">
    <source>
        <dbReference type="EMBL" id="KAJ3480423.1"/>
    </source>
</evidence>
<feature type="transmembrane region" description="Helical" evidence="10">
    <location>
        <begin position="344"/>
        <end position="370"/>
    </location>
</feature>
<keyword evidence="4" id="KW-0378">Hydrolase</keyword>
<dbReference type="GO" id="GO:0016811">
    <property type="term" value="F:hydrolase activity, acting on carbon-nitrogen (but not peptide) bonds, in linear amides"/>
    <property type="evidence" value="ECO:0007669"/>
    <property type="project" value="InterPro"/>
</dbReference>
<dbReference type="EMBL" id="JANAWD010000376">
    <property type="protein sequence ID" value="KAJ3480423.1"/>
    <property type="molecule type" value="Genomic_DNA"/>
</dbReference>
<comment type="caution">
    <text evidence="11">The sequence shown here is derived from an EMBL/GenBank/DDBJ whole genome shotgun (WGS) entry which is preliminary data.</text>
</comment>
<evidence type="ECO:0000256" key="2">
    <source>
        <dbReference type="ARBA" id="ARBA00009780"/>
    </source>
</evidence>
<keyword evidence="5 10" id="KW-1133">Transmembrane helix</keyword>
<dbReference type="PANTHER" id="PTHR46187">
    <property type="entry name" value="ALKALINE CERAMIDASE 3"/>
    <property type="match status" value="1"/>
</dbReference>
<keyword evidence="7" id="KW-0106">Calcium</keyword>
<evidence type="ECO:0000256" key="4">
    <source>
        <dbReference type="ARBA" id="ARBA00022801"/>
    </source>
</evidence>
<evidence type="ECO:0000256" key="8">
    <source>
        <dbReference type="PIRSR" id="PIRSR608901-2"/>
    </source>
</evidence>
<comment type="similarity">
    <text evidence="2">Belongs to the alkaline ceramidase family.</text>
</comment>
<dbReference type="GO" id="GO:0046514">
    <property type="term" value="P:ceramide catabolic process"/>
    <property type="evidence" value="ECO:0007669"/>
    <property type="project" value="TreeGrafter"/>
</dbReference>
<evidence type="ECO:0000256" key="3">
    <source>
        <dbReference type="ARBA" id="ARBA00022692"/>
    </source>
</evidence>
<proteinExistence type="inferred from homology"/>
<feature type="transmembrane region" description="Helical" evidence="10">
    <location>
        <begin position="382"/>
        <end position="405"/>
    </location>
</feature>
<keyword evidence="3 10" id="KW-0812">Transmembrane</keyword>
<protein>
    <recommendedName>
        <fullName evidence="13">Alkaline ceramidase</fullName>
    </recommendedName>
</protein>
<dbReference type="InterPro" id="IPR008901">
    <property type="entry name" value="ACER"/>
</dbReference>
<evidence type="ECO:0000256" key="10">
    <source>
        <dbReference type="SAM" id="Phobius"/>
    </source>
</evidence>
<dbReference type="AlphaFoldDB" id="A0AAD5V2N4"/>
<evidence type="ECO:0000313" key="12">
    <source>
        <dbReference type="Proteomes" id="UP001212997"/>
    </source>
</evidence>
<dbReference type="GO" id="GO:0046872">
    <property type="term" value="F:metal ion binding"/>
    <property type="evidence" value="ECO:0007669"/>
    <property type="project" value="UniProtKB-KW"/>
</dbReference>